<dbReference type="InterPro" id="IPR013598">
    <property type="entry name" value="Exportin-1/Importin-b-like"/>
</dbReference>
<dbReference type="GO" id="GO:0006405">
    <property type="term" value="P:RNA export from nucleus"/>
    <property type="evidence" value="ECO:0000318"/>
    <property type="project" value="GO_Central"/>
</dbReference>
<organism evidence="3 4">
    <name type="scientific">Dictyostelium purpureum</name>
    <name type="common">Slime mold</name>
    <dbReference type="NCBI Taxonomy" id="5786"/>
    <lineage>
        <taxon>Eukaryota</taxon>
        <taxon>Amoebozoa</taxon>
        <taxon>Evosea</taxon>
        <taxon>Eumycetozoa</taxon>
        <taxon>Dictyostelia</taxon>
        <taxon>Dictyosteliales</taxon>
        <taxon>Dictyosteliaceae</taxon>
        <taxon>Dictyostelium</taxon>
    </lineage>
</organism>
<dbReference type="FunFam" id="1.25.10.10:FF:000375">
    <property type="entry name" value="Predicted protein"/>
    <property type="match status" value="1"/>
</dbReference>
<comment type="similarity">
    <text evidence="1">Belongs to the exportin family.</text>
</comment>
<dbReference type="OMA" id="HAQIPFI"/>
<keyword evidence="4" id="KW-1185">Reference proteome</keyword>
<dbReference type="Gene3D" id="1.25.10.10">
    <property type="entry name" value="Leucine-rich Repeat Variant"/>
    <property type="match status" value="1"/>
</dbReference>
<dbReference type="GO" id="GO:0003723">
    <property type="term" value="F:RNA binding"/>
    <property type="evidence" value="ECO:0000318"/>
    <property type="project" value="GO_Central"/>
</dbReference>
<dbReference type="KEGG" id="dpp:DICPUDRAFT_147419"/>
<dbReference type="PANTHER" id="PTHR11223:SF3">
    <property type="entry name" value="EXPORTIN-5"/>
    <property type="match status" value="1"/>
</dbReference>
<dbReference type="GO" id="GO:0031267">
    <property type="term" value="F:small GTPase binding"/>
    <property type="evidence" value="ECO:0007669"/>
    <property type="project" value="InterPro"/>
</dbReference>
<dbReference type="SUPFAM" id="SSF48371">
    <property type="entry name" value="ARM repeat"/>
    <property type="match status" value="1"/>
</dbReference>
<evidence type="ECO:0000256" key="1">
    <source>
        <dbReference type="ARBA" id="ARBA00009466"/>
    </source>
</evidence>
<dbReference type="InterPro" id="IPR045478">
    <property type="entry name" value="Exportin-5_C"/>
</dbReference>
<dbReference type="STRING" id="5786.F0Z8F6"/>
<dbReference type="GO" id="GO:0005737">
    <property type="term" value="C:cytoplasm"/>
    <property type="evidence" value="ECO:0000318"/>
    <property type="project" value="GO_Central"/>
</dbReference>
<dbReference type="eggNOG" id="KOG2020">
    <property type="taxonomic scope" value="Eukaryota"/>
</dbReference>
<dbReference type="InterPro" id="IPR045065">
    <property type="entry name" value="XPO1/5"/>
</dbReference>
<dbReference type="GO" id="GO:0006611">
    <property type="term" value="P:protein export from nucleus"/>
    <property type="evidence" value="ECO:0007669"/>
    <property type="project" value="InterPro"/>
</dbReference>
<dbReference type="GO" id="GO:0005049">
    <property type="term" value="F:nuclear export signal receptor activity"/>
    <property type="evidence" value="ECO:0000318"/>
    <property type="project" value="GO_Central"/>
</dbReference>
<protein>
    <recommendedName>
        <fullName evidence="2">Importin N-terminal domain-containing protein</fullName>
    </recommendedName>
</protein>
<dbReference type="GO" id="GO:0005634">
    <property type="term" value="C:nucleus"/>
    <property type="evidence" value="ECO:0000318"/>
    <property type="project" value="GO_Central"/>
</dbReference>
<sequence>MNNELSLVVNQIEQALSLLHGTTSTNQQREESQKFLEEVKNRPNAHSYAIVIISSSNNNIVKHYALHIIETLVKTRWYEATDQEREIIKKEILEMMSRISAQEQKFIKEKLVTIIVEVIKRDWPQRWMNLLSSLIEISAISDTQTELVLLTFGQLPHDIIEGSATTNVLSDQRRKDLMAGINQAVSSLFEFFFKLLESRYTLYKQNEQQKIKNPQNVHLINVLLNTLGSYIEWIPSKVIFDHKLDHIFCQLLLDTPFRMGSCENLILFLNRKGRPDERIELLNTPFNLMEIFFNAIKNSSNFDDDYSFHKRITQALTLLGTVHLNAYDSKHKIPTNYSGYLQLMMQMFGHPSILLSSLAFPFWLALLKVDLEVSYKEELVKQILEIILSKFVRIGDPEKSDNEKSKFSQIDFATSKEWSSFYGGVRNRYHEIVKIITTQYHDTAYLFIINKIIEILESLKSNINLALSHEQALILESHSHFLENVLSTIKDLPCGPTFFNKSLQTNQVVTQQTEKALQLLFEINSLEPNVTAFQIDTLQVFTLYYQTNPDTIKFILNKIIVLIPFPGLDSPSKSIQNSVLHTRRKAISSLISISIALGDLMNPYSQTIYQSIMELFQKDAVNNTEKVMLFHLLIVFSNSLPTYQQVLAFNKEILGPIIELWLSPDMVATIQTPDSFIQNLGLNLPDDGNTDQIFINRRKTLYFVIAAIQMFWKKCTIPTNSSDENFAPFISNGISYYGKWPVSSFIKEVLPGLVTLIRTIHRLWDPVYKAKIHPSLSAIYSLDDAITNPLLGLDYSKDLKSESQNVTYVRNLLDTIRDGSYEIIGFGFTHSDELYGIKEIANILYDSVFSYLEFVENRHLKLIIKHVLAYLIKTCPSKLQSQIFDPILPLVFSIFFNRIKEGWEIIATRSQKIEKDEKTEIIDDKILRDFCLDFLSFAQIAFAQPYILTNPDITTPLAYSFTSCISAADFSIIKKAIALCCQLVELEKSDPRFFKLIASEIFGSCIKVLILNKTQEITPDIIALLRLIYIKYYQISNFPQEVLLQLPNITPQILQSFNQELVENKTEKAQKALFRKLLNDIIGINSTKLKKETIHDLPEKLYIQKVSSSSWIENNNQKDLSDLFN</sequence>
<dbReference type="InParanoid" id="F0Z8F6"/>
<dbReference type="PROSITE" id="PS50166">
    <property type="entry name" value="IMPORTIN_B_NT"/>
    <property type="match status" value="1"/>
</dbReference>
<dbReference type="VEuPathDB" id="AmoebaDB:DICPUDRAFT_147419"/>
<dbReference type="InterPro" id="IPR001494">
    <property type="entry name" value="Importin-beta_N"/>
</dbReference>
<evidence type="ECO:0000259" key="2">
    <source>
        <dbReference type="PROSITE" id="PS50166"/>
    </source>
</evidence>
<dbReference type="Pfam" id="PF03810">
    <property type="entry name" value="IBN_N"/>
    <property type="match status" value="1"/>
</dbReference>
<evidence type="ECO:0000313" key="3">
    <source>
        <dbReference type="EMBL" id="EGC39753.1"/>
    </source>
</evidence>
<dbReference type="InterPro" id="IPR016024">
    <property type="entry name" value="ARM-type_fold"/>
</dbReference>
<gene>
    <name evidence="3" type="ORF">DICPUDRAFT_147419</name>
</gene>
<dbReference type="SMART" id="SM00913">
    <property type="entry name" value="IBN_N"/>
    <property type="match status" value="1"/>
</dbReference>
<name>F0Z8F6_DICPU</name>
<feature type="domain" description="Importin N-terminal" evidence="2">
    <location>
        <begin position="32"/>
        <end position="117"/>
    </location>
</feature>
<dbReference type="GeneID" id="10509605"/>
<accession>F0Z8F6</accession>
<proteinExistence type="inferred from homology"/>
<dbReference type="FunCoup" id="F0Z8F6">
    <property type="interactions" value="816"/>
</dbReference>
<dbReference type="InterPro" id="IPR011989">
    <property type="entry name" value="ARM-like"/>
</dbReference>
<dbReference type="OrthoDB" id="2215036at2759"/>
<dbReference type="EMBL" id="GL870952">
    <property type="protein sequence ID" value="EGC39753.1"/>
    <property type="molecule type" value="Genomic_DNA"/>
</dbReference>
<dbReference type="Pfam" id="PF08389">
    <property type="entry name" value="Xpo1"/>
    <property type="match status" value="1"/>
</dbReference>
<dbReference type="Pfam" id="PF19273">
    <property type="entry name" value="Exportin-5"/>
    <property type="match status" value="1"/>
</dbReference>
<dbReference type="RefSeq" id="XP_003283739.1">
    <property type="nucleotide sequence ID" value="XM_003283691.1"/>
</dbReference>
<evidence type="ECO:0000313" key="4">
    <source>
        <dbReference type="Proteomes" id="UP000001064"/>
    </source>
</evidence>
<dbReference type="PANTHER" id="PTHR11223">
    <property type="entry name" value="EXPORTIN 1/5"/>
    <property type="match status" value="1"/>
</dbReference>
<reference evidence="4" key="1">
    <citation type="journal article" date="2011" name="Genome Biol.">
        <title>Comparative genomics of the social amoebae Dictyostelium discoideum and Dictyostelium purpureum.</title>
        <authorList>
            <consortium name="US DOE Joint Genome Institute (JGI-PGF)"/>
            <person name="Sucgang R."/>
            <person name="Kuo A."/>
            <person name="Tian X."/>
            <person name="Salerno W."/>
            <person name="Parikh A."/>
            <person name="Feasley C.L."/>
            <person name="Dalin E."/>
            <person name="Tu H."/>
            <person name="Huang E."/>
            <person name="Barry K."/>
            <person name="Lindquist E."/>
            <person name="Shapiro H."/>
            <person name="Bruce D."/>
            <person name="Schmutz J."/>
            <person name="Salamov A."/>
            <person name="Fey P."/>
            <person name="Gaudet P."/>
            <person name="Anjard C."/>
            <person name="Babu M.M."/>
            <person name="Basu S."/>
            <person name="Bushmanova Y."/>
            <person name="van der Wel H."/>
            <person name="Katoh-Kurasawa M."/>
            <person name="Dinh C."/>
            <person name="Coutinho P.M."/>
            <person name="Saito T."/>
            <person name="Elias M."/>
            <person name="Schaap P."/>
            <person name="Kay R.R."/>
            <person name="Henrissat B."/>
            <person name="Eichinger L."/>
            <person name="Rivero F."/>
            <person name="Putnam N.H."/>
            <person name="West C.M."/>
            <person name="Loomis W.F."/>
            <person name="Chisholm R.L."/>
            <person name="Shaulsky G."/>
            <person name="Strassmann J.E."/>
            <person name="Queller D.C."/>
            <person name="Kuspa A."/>
            <person name="Grigoriev I.V."/>
        </authorList>
    </citation>
    <scope>NUCLEOTIDE SEQUENCE [LARGE SCALE GENOMIC DNA]</scope>
    <source>
        <strain evidence="4">QSDP1</strain>
    </source>
</reference>
<dbReference type="AlphaFoldDB" id="F0Z8F6"/>
<dbReference type="Proteomes" id="UP000001064">
    <property type="component" value="Unassembled WGS sequence"/>
</dbReference>